<evidence type="ECO:0000313" key="1">
    <source>
        <dbReference type="EMBL" id="KAJ8062782.1"/>
    </source>
</evidence>
<accession>A0A9X0AHD4</accession>
<sequence>MFHHHHYHKQDPMGQIVEKDGSARLLLKPGRHYAPDLAHELLKRVDVVSMPFYIDTGIIEVIKSLREYAAIQANKDDHRFKLETFEGDEYNNFLTKLFETFNGIFFMNLLPRTKISETLDHEFPPAKLIVHRITTRLLSKFAAEIKIHGLQRSWNHIGALLGVMIELYLKYYGCDCLTCQGDKDGYGSTGKGNAWQRIAHKLETSAVLQKKINGEFFQHFGGFDLYRKQLYIDELSHRVLPEHHVADPDTLAIWGWDTPAFNTWLILEARKKFKDRKEMENKKTSTRR</sequence>
<organism evidence="1 2">
    <name type="scientific">Sclerotinia nivalis</name>
    <dbReference type="NCBI Taxonomy" id="352851"/>
    <lineage>
        <taxon>Eukaryota</taxon>
        <taxon>Fungi</taxon>
        <taxon>Dikarya</taxon>
        <taxon>Ascomycota</taxon>
        <taxon>Pezizomycotina</taxon>
        <taxon>Leotiomycetes</taxon>
        <taxon>Helotiales</taxon>
        <taxon>Sclerotiniaceae</taxon>
        <taxon>Sclerotinia</taxon>
    </lineage>
</organism>
<gene>
    <name evidence="1" type="ORF">OCU04_008039</name>
</gene>
<name>A0A9X0AHD4_9HELO</name>
<reference evidence="1" key="1">
    <citation type="submission" date="2022-11" db="EMBL/GenBank/DDBJ databases">
        <title>Genome Resource of Sclerotinia nivalis Strain SnTB1, a Plant Pathogen Isolated from American Ginseng.</title>
        <authorList>
            <person name="Fan S."/>
        </authorList>
    </citation>
    <scope>NUCLEOTIDE SEQUENCE</scope>
    <source>
        <strain evidence="1">SnTB1</strain>
    </source>
</reference>
<evidence type="ECO:0000313" key="2">
    <source>
        <dbReference type="Proteomes" id="UP001152300"/>
    </source>
</evidence>
<proteinExistence type="predicted"/>
<keyword evidence="2" id="KW-1185">Reference proteome</keyword>
<protein>
    <submittedName>
        <fullName evidence="1">Uncharacterized protein</fullName>
    </submittedName>
</protein>
<dbReference type="EMBL" id="JAPEIS010000009">
    <property type="protein sequence ID" value="KAJ8062782.1"/>
    <property type="molecule type" value="Genomic_DNA"/>
</dbReference>
<comment type="caution">
    <text evidence="1">The sequence shown here is derived from an EMBL/GenBank/DDBJ whole genome shotgun (WGS) entry which is preliminary data.</text>
</comment>
<dbReference type="OrthoDB" id="3491358at2759"/>
<dbReference type="Proteomes" id="UP001152300">
    <property type="component" value="Unassembled WGS sequence"/>
</dbReference>
<dbReference type="AlphaFoldDB" id="A0A9X0AHD4"/>